<comment type="caution">
    <text evidence="1">The sequence shown here is derived from an EMBL/GenBank/DDBJ whole genome shotgun (WGS) entry which is preliminary data.</text>
</comment>
<sequence>FVPADGFEFINSMATMDGCTFNPESVVVRDSTSVVRVINANIAGIDGSSNVIIESITTQRVESGNLGAGMKAQIVPRDNIVYSLPSTGVGVFSETFAHSDVTIRRAGTRTLSSVKGNGLYRWHNSYTLNNETEDYTALIPLVLNKYYVYTVSIMVASGEVNKLDFSNNDFDLLKNLDSPLRDNVTDGEWATLGGVVKYTDTEGSGNVRLRFLRTVSTSTVMNLGPIQVVQFDTLAEAIDYFNSRSFWQGTFYEYNGVKTLSGGTAAVDFTDAGFVDQLDTAYGIDLTGDSSTTPFWSSRLQTGFTINGGTTDVVNWRVYRRDL</sequence>
<gene>
    <name evidence="1" type="ORF">LCGC14_2655890</name>
</gene>
<organism evidence="1">
    <name type="scientific">marine sediment metagenome</name>
    <dbReference type="NCBI Taxonomy" id="412755"/>
    <lineage>
        <taxon>unclassified sequences</taxon>
        <taxon>metagenomes</taxon>
        <taxon>ecological metagenomes</taxon>
    </lineage>
</organism>
<protein>
    <submittedName>
        <fullName evidence="1">Uncharacterized protein</fullName>
    </submittedName>
</protein>
<reference evidence="1" key="1">
    <citation type="journal article" date="2015" name="Nature">
        <title>Complex archaea that bridge the gap between prokaryotes and eukaryotes.</title>
        <authorList>
            <person name="Spang A."/>
            <person name="Saw J.H."/>
            <person name="Jorgensen S.L."/>
            <person name="Zaremba-Niedzwiedzka K."/>
            <person name="Martijn J."/>
            <person name="Lind A.E."/>
            <person name="van Eijk R."/>
            <person name="Schleper C."/>
            <person name="Guy L."/>
            <person name="Ettema T.J."/>
        </authorList>
    </citation>
    <scope>NUCLEOTIDE SEQUENCE</scope>
</reference>
<dbReference type="AlphaFoldDB" id="A0A0F9AFQ5"/>
<accession>A0A0F9AFQ5</accession>
<proteinExistence type="predicted"/>
<name>A0A0F9AFQ5_9ZZZZ</name>
<feature type="non-terminal residue" evidence="1">
    <location>
        <position position="1"/>
    </location>
</feature>
<dbReference type="EMBL" id="LAZR01046185">
    <property type="protein sequence ID" value="KKK97125.1"/>
    <property type="molecule type" value="Genomic_DNA"/>
</dbReference>
<evidence type="ECO:0000313" key="1">
    <source>
        <dbReference type="EMBL" id="KKK97125.1"/>
    </source>
</evidence>